<dbReference type="EMBL" id="FNAB01000003">
    <property type="protein sequence ID" value="SDD20413.1"/>
    <property type="molecule type" value="Genomic_DNA"/>
</dbReference>
<gene>
    <name evidence="4" type="ORF">SAMN05444580_103274</name>
</gene>
<accession>A0A1G6SUA6</accession>
<evidence type="ECO:0000256" key="2">
    <source>
        <dbReference type="ARBA" id="ARBA00022801"/>
    </source>
</evidence>
<dbReference type="InterPro" id="IPR013658">
    <property type="entry name" value="SGL"/>
</dbReference>
<dbReference type="Pfam" id="PF08450">
    <property type="entry name" value="SGL"/>
    <property type="match status" value="1"/>
</dbReference>
<dbReference type="GO" id="GO:0016787">
    <property type="term" value="F:hydrolase activity"/>
    <property type="evidence" value="ECO:0007669"/>
    <property type="project" value="UniProtKB-KW"/>
</dbReference>
<keyword evidence="5" id="KW-1185">Reference proteome</keyword>
<dbReference type="Proteomes" id="UP000199417">
    <property type="component" value="Unassembled WGS sequence"/>
</dbReference>
<keyword evidence="2" id="KW-0378">Hydrolase</keyword>
<dbReference type="STRING" id="168276.SAMN05444580_103274"/>
<reference evidence="4 5" key="1">
    <citation type="submission" date="2016-10" db="EMBL/GenBank/DDBJ databases">
        <authorList>
            <person name="de Groot N.N."/>
        </authorList>
    </citation>
    <scope>NUCLEOTIDE SEQUENCE [LARGE SCALE GENOMIC DNA]</scope>
    <source>
        <strain evidence="4 5">JCM 11308</strain>
    </source>
</reference>
<dbReference type="InterPro" id="IPR051262">
    <property type="entry name" value="SMP-30/CGR1_Lactonase"/>
</dbReference>
<dbReference type="PANTHER" id="PTHR47572:SF4">
    <property type="entry name" value="LACTONASE DRP35"/>
    <property type="match status" value="1"/>
</dbReference>
<comment type="similarity">
    <text evidence="1">Belongs to the SMP-30/CGR1 family.</text>
</comment>
<protein>
    <submittedName>
        <fullName evidence="4">Gluconolactonase</fullName>
    </submittedName>
</protein>
<evidence type="ECO:0000313" key="5">
    <source>
        <dbReference type="Proteomes" id="UP000199417"/>
    </source>
</evidence>
<dbReference type="SUPFAM" id="SSF63829">
    <property type="entry name" value="Calcium-dependent phosphotriesterase"/>
    <property type="match status" value="1"/>
</dbReference>
<evidence type="ECO:0000259" key="3">
    <source>
        <dbReference type="Pfam" id="PF08450"/>
    </source>
</evidence>
<dbReference type="InterPro" id="IPR011042">
    <property type="entry name" value="6-blade_b-propeller_TolB-like"/>
</dbReference>
<sequence length="273" mass="28134">MDVTLLTDGLGFTEGPIVLPGNRIAVVSMSRGSVLVLDLDGTVAVEHRVGGGPNGLALGPDGALYVAQNGGIWAAQGPAEPGIQVIRDGMVSYLATGMDAPNDLVFGPDGRLWVTDSREEVDFAHPESALPGRVWAVDIDSGEAELQLEGPVFVNGIAFDGDRLYLTETVSGQIAKYDVKQGRLVSREVVGTVADGHPDGLAVDAGGRLWVATTSGDRIDVIGPGGAHEASYRLPAGSMPTNICCGATGSGEFYVTAAGTGAVLRLGGRTDHQ</sequence>
<dbReference type="RefSeq" id="WP_072843273.1">
    <property type="nucleotide sequence ID" value="NZ_FNAB01000003.1"/>
</dbReference>
<dbReference type="PANTHER" id="PTHR47572">
    <property type="entry name" value="LIPOPROTEIN-RELATED"/>
    <property type="match status" value="1"/>
</dbReference>
<dbReference type="AlphaFoldDB" id="A0A1G6SUA6"/>
<evidence type="ECO:0000256" key="1">
    <source>
        <dbReference type="ARBA" id="ARBA00008853"/>
    </source>
</evidence>
<dbReference type="Gene3D" id="2.120.10.30">
    <property type="entry name" value="TolB, C-terminal domain"/>
    <property type="match status" value="1"/>
</dbReference>
<organism evidence="4 5">
    <name type="scientific">Rhodococcus tukisamuensis</name>
    <dbReference type="NCBI Taxonomy" id="168276"/>
    <lineage>
        <taxon>Bacteria</taxon>
        <taxon>Bacillati</taxon>
        <taxon>Actinomycetota</taxon>
        <taxon>Actinomycetes</taxon>
        <taxon>Mycobacteriales</taxon>
        <taxon>Nocardiaceae</taxon>
        <taxon>Rhodococcus</taxon>
    </lineage>
</organism>
<feature type="domain" description="SMP-30/Gluconolactonase/LRE-like region" evidence="3">
    <location>
        <begin position="12"/>
        <end position="258"/>
    </location>
</feature>
<name>A0A1G6SUA6_9NOCA</name>
<evidence type="ECO:0000313" key="4">
    <source>
        <dbReference type="EMBL" id="SDD20413.1"/>
    </source>
</evidence>
<proteinExistence type="inferred from homology"/>